<dbReference type="InterPro" id="IPR013783">
    <property type="entry name" value="Ig-like_fold"/>
</dbReference>
<dbReference type="SUPFAM" id="SSF48726">
    <property type="entry name" value="Immunoglobulin"/>
    <property type="match status" value="1"/>
</dbReference>
<organism evidence="5 6">
    <name type="scientific">Phrynosoma platyrhinos</name>
    <name type="common">Desert horned lizard</name>
    <dbReference type="NCBI Taxonomy" id="52577"/>
    <lineage>
        <taxon>Eukaryota</taxon>
        <taxon>Metazoa</taxon>
        <taxon>Chordata</taxon>
        <taxon>Craniata</taxon>
        <taxon>Vertebrata</taxon>
        <taxon>Euteleostomi</taxon>
        <taxon>Lepidosauria</taxon>
        <taxon>Squamata</taxon>
        <taxon>Bifurcata</taxon>
        <taxon>Unidentata</taxon>
        <taxon>Episquamata</taxon>
        <taxon>Toxicofera</taxon>
        <taxon>Iguania</taxon>
        <taxon>Phrynosomatidae</taxon>
        <taxon>Phrynosomatinae</taxon>
        <taxon>Phrynosoma</taxon>
    </lineage>
</organism>
<comment type="caution">
    <text evidence="5">The sequence shown here is derived from an EMBL/GenBank/DDBJ whole genome shotgun (WGS) entry which is preliminary data.</text>
</comment>
<dbReference type="InterPro" id="IPR003598">
    <property type="entry name" value="Ig_sub2"/>
</dbReference>
<reference evidence="5 6" key="1">
    <citation type="journal article" date="2022" name="Gigascience">
        <title>A chromosome-level genome assembly and annotation of the desert horned lizard, Phrynosoma platyrhinos, provides insight into chromosomal rearrangements among reptiles.</title>
        <authorList>
            <person name="Koochekian N."/>
            <person name="Ascanio A."/>
            <person name="Farleigh K."/>
            <person name="Card D.C."/>
            <person name="Schield D.R."/>
            <person name="Castoe T.A."/>
            <person name="Jezkova T."/>
        </authorList>
    </citation>
    <scope>NUCLEOTIDE SEQUENCE [LARGE SCALE GENOMIC DNA]</scope>
    <source>
        <strain evidence="5">NK-2021</strain>
    </source>
</reference>
<dbReference type="EMBL" id="JAIPUX010000439">
    <property type="protein sequence ID" value="KAH0628773.1"/>
    <property type="molecule type" value="Genomic_DNA"/>
</dbReference>
<evidence type="ECO:0000256" key="3">
    <source>
        <dbReference type="SAM" id="Phobius"/>
    </source>
</evidence>
<proteinExistence type="predicted"/>
<sequence>MCSSSIFVAPNVEFSTPDIYMASEIKNGHSDRIICNISSLRVRDQISPNINISLSRGTTLLNSSYGQSSLEYSLVANLNRDDGAEIICVAQVQVGSEVLNKSATRTLKVVASPYNVSVSTNHMTYQANTNIVVTCEAEGKPFPEFLWDLPPKASVEFSNNNRTLTIQSAQSFHNGTYRCLAHNMYGNKSAQIDILYQGKSRSWIVALVVVSLLALVFIFGILWFHFRK</sequence>
<keyword evidence="6" id="KW-1185">Reference proteome</keyword>
<dbReference type="SMART" id="SM00409">
    <property type="entry name" value="IG"/>
    <property type="match status" value="1"/>
</dbReference>
<dbReference type="PANTHER" id="PTHR45080:SF8">
    <property type="entry name" value="IG-LIKE DOMAIN-CONTAINING PROTEIN"/>
    <property type="match status" value="1"/>
</dbReference>
<evidence type="ECO:0000256" key="2">
    <source>
        <dbReference type="ARBA" id="ARBA00023157"/>
    </source>
</evidence>
<dbReference type="CDD" id="cd00096">
    <property type="entry name" value="Ig"/>
    <property type="match status" value="1"/>
</dbReference>
<evidence type="ECO:0000259" key="4">
    <source>
        <dbReference type="PROSITE" id="PS50835"/>
    </source>
</evidence>
<protein>
    <recommendedName>
        <fullName evidence="4">Ig-like domain-containing protein</fullName>
    </recommendedName>
</protein>
<keyword evidence="3" id="KW-1133">Transmembrane helix</keyword>
<keyword evidence="3" id="KW-0472">Membrane</keyword>
<keyword evidence="2" id="KW-1015">Disulfide bond</keyword>
<dbReference type="SMART" id="SM00408">
    <property type="entry name" value="IGc2"/>
    <property type="match status" value="1"/>
</dbReference>
<feature type="domain" description="Ig-like" evidence="4">
    <location>
        <begin position="113"/>
        <end position="195"/>
    </location>
</feature>
<dbReference type="PANTHER" id="PTHR45080">
    <property type="entry name" value="CONTACTIN 5"/>
    <property type="match status" value="1"/>
</dbReference>
<dbReference type="InterPro" id="IPR007110">
    <property type="entry name" value="Ig-like_dom"/>
</dbReference>
<keyword evidence="3" id="KW-0812">Transmembrane</keyword>
<dbReference type="InterPro" id="IPR036179">
    <property type="entry name" value="Ig-like_dom_sf"/>
</dbReference>
<feature type="transmembrane region" description="Helical" evidence="3">
    <location>
        <begin position="203"/>
        <end position="226"/>
    </location>
</feature>
<gene>
    <name evidence="5" type="ORF">JD844_010285</name>
</gene>
<evidence type="ECO:0000313" key="6">
    <source>
        <dbReference type="Proteomes" id="UP000826234"/>
    </source>
</evidence>
<dbReference type="Proteomes" id="UP000826234">
    <property type="component" value="Unassembled WGS sequence"/>
</dbReference>
<dbReference type="Pfam" id="PF13927">
    <property type="entry name" value="Ig_3"/>
    <property type="match status" value="1"/>
</dbReference>
<dbReference type="InterPro" id="IPR003599">
    <property type="entry name" value="Ig_sub"/>
</dbReference>
<dbReference type="InterPro" id="IPR050958">
    <property type="entry name" value="Cell_Adh-Cytoskel_Orgn"/>
</dbReference>
<accession>A0ABQ7TGM1</accession>
<evidence type="ECO:0000313" key="5">
    <source>
        <dbReference type="EMBL" id="KAH0628773.1"/>
    </source>
</evidence>
<dbReference type="Gene3D" id="2.60.40.10">
    <property type="entry name" value="Immunoglobulins"/>
    <property type="match status" value="2"/>
</dbReference>
<keyword evidence="1" id="KW-0732">Signal</keyword>
<evidence type="ECO:0000256" key="1">
    <source>
        <dbReference type="ARBA" id="ARBA00022729"/>
    </source>
</evidence>
<dbReference type="PROSITE" id="PS50835">
    <property type="entry name" value="IG_LIKE"/>
    <property type="match status" value="1"/>
</dbReference>
<name>A0ABQ7TGM1_PHRPL</name>